<dbReference type="InterPro" id="IPR036906">
    <property type="entry name" value="ATPase_V1_fsu_sf"/>
</dbReference>
<dbReference type="HOGENOM" id="CLU_135754_0_1_1"/>
<dbReference type="OrthoDB" id="10261947at2759"/>
<dbReference type="InParanoid" id="L2GQR3"/>
<dbReference type="GO" id="GO:0016020">
    <property type="term" value="C:membrane"/>
    <property type="evidence" value="ECO:0007669"/>
    <property type="project" value="TreeGrafter"/>
</dbReference>
<dbReference type="InterPro" id="IPR008218">
    <property type="entry name" value="ATPase_V1-cplx_f_g_su"/>
</dbReference>
<name>L2GQR3_VAVCU</name>
<dbReference type="SUPFAM" id="SSF159468">
    <property type="entry name" value="AtpF-like"/>
    <property type="match status" value="1"/>
</dbReference>
<dbReference type="GeneID" id="19880380"/>
<dbReference type="Proteomes" id="UP000011081">
    <property type="component" value="Unassembled WGS sequence"/>
</dbReference>
<dbReference type="Pfam" id="PF01990">
    <property type="entry name" value="ATP-synt_F"/>
    <property type="match status" value="1"/>
</dbReference>
<comment type="similarity">
    <text evidence="1">Belongs to the V-ATPase F subunit family.</text>
</comment>
<dbReference type="VEuPathDB" id="MicrosporidiaDB:VCUG_02519"/>
<keyword evidence="6" id="KW-1185">Reference proteome</keyword>
<evidence type="ECO:0000313" key="5">
    <source>
        <dbReference type="EMBL" id="ELA45986.1"/>
    </source>
</evidence>
<sequence length="95" mass="10648">MKERTLVGLIADEGMVKGFQMTGLVFDKKNPNFHMVTPTTSDEQLEQLFEELVVRPDIAIVFVGDFVAERIKTSMGRWRALVPTVLAIPTKTGCH</sequence>
<keyword evidence="3" id="KW-0375">Hydrogen ion transport</keyword>
<dbReference type="STRING" id="948595.L2GQR3"/>
<proteinExistence type="inferred from homology"/>
<protein>
    <recommendedName>
        <fullName evidence="7">V-type ATPase, F subunit</fullName>
    </recommendedName>
</protein>
<evidence type="ECO:0000313" key="6">
    <source>
        <dbReference type="Proteomes" id="UP000011081"/>
    </source>
</evidence>
<evidence type="ECO:0000256" key="4">
    <source>
        <dbReference type="ARBA" id="ARBA00023065"/>
    </source>
</evidence>
<dbReference type="EMBL" id="GL877474">
    <property type="protein sequence ID" value="ELA45986.1"/>
    <property type="molecule type" value="Genomic_DNA"/>
</dbReference>
<dbReference type="Gene3D" id="3.40.50.10580">
    <property type="entry name" value="ATPase, V1 complex, subunit F"/>
    <property type="match status" value="1"/>
</dbReference>
<dbReference type="PANTHER" id="PTHR13861">
    <property type="entry name" value="VACUOLAR ATP SYNTHASE SUBUNIT F"/>
    <property type="match status" value="1"/>
</dbReference>
<dbReference type="AlphaFoldDB" id="L2GQR3"/>
<evidence type="ECO:0000256" key="1">
    <source>
        <dbReference type="ARBA" id="ARBA00010148"/>
    </source>
</evidence>
<gene>
    <name evidence="5" type="ORF">VCUG_02519</name>
</gene>
<organism evidence="5 6">
    <name type="scientific">Vavraia culicis (isolate floridensis)</name>
    <name type="common">Microsporidian parasite</name>
    <dbReference type="NCBI Taxonomy" id="948595"/>
    <lineage>
        <taxon>Eukaryota</taxon>
        <taxon>Fungi</taxon>
        <taxon>Fungi incertae sedis</taxon>
        <taxon>Microsporidia</taxon>
        <taxon>Pleistophoridae</taxon>
        <taxon>Vavraia</taxon>
    </lineage>
</organism>
<reference evidence="6" key="1">
    <citation type="submission" date="2011-03" db="EMBL/GenBank/DDBJ databases">
        <title>The genome sequence of Vavraia culicis strain floridensis.</title>
        <authorList>
            <consortium name="The Broad Institute Genome Sequencing Platform"/>
            <person name="Cuomo C."/>
            <person name="Becnel J."/>
            <person name="Sanscrainte N."/>
            <person name="Young S.K."/>
            <person name="Zeng Q."/>
            <person name="Gargeya S."/>
            <person name="Fitzgerald M."/>
            <person name="Haas B."/>
            <person name="Abouelleil A."/>
            <person name="Alvarado L."/>
            <person name="Arachchi H.M."/>
            <person name="Berlin A."/>
            <person name="Chapman S.B."/>
            <person name="Gearin G."/>
            <person name="Goldberg J."/>
            <person name="Griggs A."/>
            <person name="Gujja S."/>
            <person name="Hansen M."/>
            <person name="Heiman D."/>
            <person name="Howarth C."/>
            <person name="Larimer J."/>
            <person name="Lui A."/>
            <person name="MacDonald P.J.P."/>
            <person name="McCowen C."/>
            <person name="Montmayeur A."/>
            <person name="Murphy C."/>
            <person name="Neiman D."/>
            <person name="Pearson M."/>
            <person name="Priest M."/>
            <person name="Roberts A."/>
            <person name="Saif S."/>
            <person name="Shea T."/>
            <person name="Sisk P."/>
            <person name="Stolte C."/>
            <person name="Sykes S."/>
            <person name="Wortman J."/>
            <person name="Nusbaum C."/>
            <person name="Birren B."/>
        </authorList>
    </citation>
    <scope>NUCLEOTIDE SEQUENCE [LARGE SCALE GENOMIC DNA]</scope>
    <source>
        <strain evidence="6">floridensis</strain>
    </source>
</reference>
<evidence type="ECO:0000256" key="3">
    <source>
        <dbReference type="ARBA" id="ARBA00022781"/>
    </source>
</evidence>
<keyword evidence="2" id="KW-0813">Transport</keyword>
<dbReference type="FunCoup" id="L2GQR3">
    <property type="interactions" value="85"/>
</dbReference>
<dbReference type="RefSeq" id="XP_008075526.1">
    <property type="nucleotide sequence ID" value="XM_008077335.1"/>
</dbReference>
<dbReference type="GO" id="GO:0046961">
    <property type="term" value="F:proton-transporting ATPase activity, rotational mechanism"/>
    <property type="evidence" value="ECO:0007669"/>
    <property type="project" value="InterPro"/>
</dbReference>
<dbReference type="OMA" id="IIICQHI"/>
<evidence type="ECO:0000256" key="2">
    <source>
        <dbReference type="ARBA" id="ARBA00022448"/>
    </source>
</evidence>
<keyword evidence="4" id="KW-0406">Ion transport</keyword>
<accession>L2GQR3</accession>
<dbReference type="PANTHER" id="PTHR13861:SF2">
    <property type="entry name" value="V-TYPE PROTON ATPASE SUBUNIT F"/>
    <property type="match status" value="1"/>
</dbReference>
<evidence type="ECO:0008006" key="7">
    <source>
        <dbReference type="Google" id="ProtNLM"/>
    </source>
</evidence>